<evidence type="ECO:0000313" key="2">
    <source>
        <dbReference type="EMBL" id="KAJ8443997.1"/>
    </source>
</evidence>
<dbReference type="PANTHER" id="PTHR35985">
    <property type="entry name" value="OS07G0675200 PROTEIN"/>
    <property type="match status" value="1"/>
</dbReference>
<reference evidence="2" key="1">
    <citation type="submission" date="2022-04" db="EMBL/GenBank/DDBJ databases">
        <title>Carnegiea gigantea Genome sequencing and assembly v2.</title>
        <authorList>
            <person name="Copetti D."/>
            <person name="Sanderson M.J."/>
            <person name="Burquez A."/>
            <person name="Wojciechowski M.F."/>
        </authorList>
    </citation>
    <scope>NUCLEOTIDE SEQUENCE</scope>
    <source>
        <strain evidence="2">SGP5-SGP5p</strain>
        <tissue evidence="2">Aerial part</tissue>
    </source>
</reference>
<gene>
    <name evidence="2" type="ORF">Cgig2_020843</name>
</gene>
<dbReference type="EMBL" id="JAKOGI010000109">
    <property type="protein sequence ID" value="KAJ8443997.1"/>
    <property type="molecule type" value="Genomic_DNA"/>
</dbReference>
<dbReference type="AlphaFoldDB" id="A0A9Q1QIZ9"/>
<name>A0A9Q1QIZ9_9CARY</name>
<evidence type="ECO:0000256" key="1">
    <source>
        <dbReference type="SAM" id="MobiDB-lite"/>
    </source>
</evidence>
<evidence type="ECO:0000313" key="3">
    <source>
        <dbReference type="Proteomes" id="UP001153076"/>
    </source>
</evidence>
<feature type="compositionally biased region" description="Polar residues" evidence="1">
    <location>
        <begin position="63"/>
        <end position="73"/>
    </location>
</feature>
<comment type="caution">
    <text evidence="2">The sequence shown here is derived from an EMBL/GenBank/DDBJ whole genome shotgun (WGS) entry which is preliminary data.</text>
</comment>
<sequence length="285" mass="30982">MASLSYTAFDLPMSQEVPFEKLKKFQGEKMLQSRLATAAIGGRRAGAIWALGKRGLSQEGDPSPSQGGATAQGVSPLPTRRPADPSIHSSELLGEDADAAALSATAAKRTSTEQSEPLVPPKPPTFSPKLEHTEVGLPSKPNTHQKREFSDNPAQPQPKVLDGVSCAGLDGSPWPDDAEGQKAQKRAQEADNKEYFQHHKASPLSELEFVDSRKPIAQATSHGGGAPGVSYFGGEARVLVWRPEQLESAEETMLKAMELWMWNKMRGDPDSPHGRTLRQLRGEWW</sequence>
<feature type="region of interest" description="Disordered" evidence="1">
    <location>
        <begin position="53"/>
        <end position="192"/>
    </location>
</feature>
<feature type="compositionally biased region" description="Basic and acidic residues" evidence="1">
    <location>
        <begin position="179"/>
        <end position="192"/>
    </location>
</feature>
<protein>
    <submittedName>
        <fullName evidence="2">Uncharacterized protein</fullName>
    </submittedName>
</protein>
<accession>A0A9Q1QIZ9</accession>
<dbReference type="OrthoDB" id="779250at2759"/>
<dbReference type="Proteomes" id="UP001153076">
    <property type="component" value="Unassembled WGS sequence"/>
</dbReference>
<keyword evidence="3" id="KW-1185">Reference proteome</keyword>
<organism evidence="2 3">
    <name type="scientific">Carnegiea gigantea</name>
    <dbReference type="NCBI Taxonomy" id="171969"/>
    <lineage>
        <taxon>Eukaryota</taxon>
        <taxon>Viridiplantae</taxon>
        <taxon>Streptophyta</taxon>
        <taxon>Embryophyta</taxon>
        <taxon>Tracheophyta</taxon>
        <taxon>Spermatophyta</taxon>
        <taxon>Magnoliopsida</taxon>
        <taxon>eudicotyledons</taxon>
        <taxon>Gunneridae</taxon>
        <taxon>Pentapetalae</taxon>
        <taxon>Caryophyllales</taxon>
        <taxon>Cactineae</taxon>
        <taxon>Cactaceae</taxon>
        <taxon>Cactoideae</taxon>
        <taxon>Echinocereeae</taxon>
        <taxon>Carnegiea</taxon>
    </lineage>
</organism>
<proteinExistence type="predicted"/>
<dbReference type="PANTHER" id="PTHR35985:SF1">
    <property type="entry name" value="OS07G0675200 PROTEIN"/>
    <property type="match status" value="1"/>
</dbReference>